<feature type="transmembrane region" description="Helical" evidence="9">
    <location>
        <begin position="187"/>
        <end position="207"/>
    </location>
</feature>
<name>A0A1H7T605_STRJI</name>
<proteinExistence type="inferred from homology"/>
<keyword evidence="4 9" id="KW-0812">Transmembrane</keyword>
<dbReference type="AlphaFoldDB" id="A0A1H7T605"/>
<dbReference type="OrthoDB" id="9807115at2"/>
<gene>
    <name evidence="10" type="ORF">SAMN05414137_11370</name>
</gene>
<dbReference type="PANTHER" id="PTHR11795:SF450">
    <property type="entry name" value="ABC TRANSPORTER PERMEASE PROTEIN"/>
    <property type="match status" value="1"/>
</dbReference>
<organism evidence="10 11">
    <name type="scientific">Streptacidiphilus jiangxiensis</name>
    <dbReference type="NCBI Taxonomy" id="235985"/>
    <lineage>
        <taxon>Bacteria</taxon>
        <taxon>Bacillati</taxon>
        <taxon>Actinomycetota</taxon>
        <taxon>Actinomycetes</taxon>
        <taxon>Kitasatosporales</taxon>
        <taxon>Streptomycetaceae</taxon>
        <taxon>Streptacidiphilus</taxon>
    </lineage>
</organism>
<sequence>MTTLVQTLFNGLALGSVYALISLGFTLVHKASDAVNFAHGSLLLLGGYLVAVLHTSLGFPGALVVAAAATALAAVTVGQLLRAARAQGAAVPTILTIGVDILLFTELARRIGTDVLNLGDPWGARVASFAGVTVAQARVASLVAAVLLVAAFLAAFRWTRWGLAMRVNASDREAAALMGARGERLRASAWALAGLLAAVAAVFLTAFPTPGLDRTTGQVALKAFPAAVVGGLGSVGGALVGSLLVGLAEAFSAGYQDQLSPLGSGLSDVAPYLVMVLVLIARPQGLLGAKESSRV</sequence>
<keyword evidence="5" id="KW-0029">Amino-acid transport</keyword>
<dbReference type="Proteomes" id="UP000183015">
    <property type="component" value="Unassembled WGS sequence"/>
</dbReference>
<dbReference type="eggNOG" id="COG0559">
    <property type="taxonomic scope" value="Bacteria"/>
</dbReference>
<dbReference type="InterPro" id="IPR052157">
    <property type="entry name" value="BCAA_transport_permease"/>
</dbReference>
<evidence type="ECO:0000256" key="5">
    <source>
        <dbReference type="ARBA" id="ARBA00022970"/>
    </source>
</evidence>
<evidence type="ECO:0000256" key="7">
    <source>
        <dbReference type="ARBA" id="ARBA00023136"/>
    </source>
</evidence>
<feature type="transmembrane region" description="Helical" evidence="9">
    <location>
        <begin position="6"/>
        <end position="28"/>
    </location>
</feature>
<feature type="transmembrane region" description="Helical" evidence="9">
    <location>
        <begin position="259"/>
        <end position="281"/>
    </location>
</feature>
<accession>A0A1H7T605</accession>
<evidence type="ECO:0000256" key="3">
    <source>
        <dbReference type="ARBA" id="ARBA00022475"/>
    </source>
</evidence>
<evidence type="ECO:0000256" key="2">
    <source>
        <dbReference type="ARBA" id="ARBA00022448"/>
    </source>
</evidence>
<evidence type="ECO:0000256" key="4">
    <source>
        <dbReference type="ARBA" id="ARBA00022692"/>
    </source>
</evidence>
<dbReference type="InterPro" id="IPR001851">
    <property type="entry name" value="ABC_transp_permease"/>
</dbReference>
<evidence type="ECO:0000256" key="1">
    <source>
        <dbReference type="ARBA" id="ARBA00004651"/>
    </source>
</evidence>
<keyword evidence="3" id="KW-1003">Cell membrane</keyword>
<evidence type="ECO:0000256" key="8">
    <source>
        <dbReference type="ARBA" id="ARBA00037998"/>
    </source>
</evidence>
<feature type="transmembrane region" description="Helical" evidence="9">
    <location>
        <begin position="88"/>
        <end position="108"/>
    </location>
</feature>
<keyword evidence="2" id="KW-0813">Transport</keyword>
<feature type="transmembrane region" description="Helical" evidence="9">
    <location>
        <begin position="227"/>
        <end position="247"/>
    </location>
</feature>
<feature type="transmembrane region" description="Helical" evidence="9">
    <location>
        <begin position="128"/>
        <end position="156"/>
    </location>
</feature>
<dbReference type="EMBL" id="FOAZ01000013">
    <property type="protein sequence ID" value="SEL79686.1"/>
    <property type="molecule type" value="Genomic_DNA"/>
</dbReference>
<evidence type="ECO:0000256" key="9">
    <source>
        <dbReference type="SAM" id="Phobius"/>
    </source>
</evidence>
<evidence type="ECO:0000313" key="10">
    <source>
        <dbReference type="EMBL" id="SEL79686.1"/>
    </source>
</evidence>
<keyword evidence="7 9" id="KW-0472">Membrane</keyword>
<comment type="subcellular location">
    <subcellularLocation>
        <location evidence="1">Cell membrane</location>
        <topology evidence="1">Multi-pass membrane protein</topology>
    </subcellularLocation>
</comment>
<dbReference type="Pfam" id="PF02653">
    <property type="entry name" value="BPD_transp_2"/>
    <property type="match status" value="1"/>
</dbReference>
<protein>
    <submittedName>
        <fullName evidence="10">Branched-chain amino acid transport system permease protein</fullName>
    </submittedName>
</protein>
<dbReference type="STRING" id="235985.SAMN05414137_11370"/>
<evidence type="ECO:0000313" key="11">
    <source>
        <dbReference type="Proteomes" id="UP000183015"/>
    </source>
</evidence>
<dbReference type="GO" id="GO:0022857">
    <property type="term" value="F:transmembrane transporter activity"/>
    <property type="evidence" value="ECO:0007669"/>
    <property type="project" value="InterPro"/>
</dbReference>
<dbReference type="RefSeq" id="WP_042444127.1">
    <property type="nucleotide sequence ID" value="NZ_BBPN01000006.1"/>
</dbReference>
<reference evidence="11" key="1">
    <citation type="submission" date="2016-10" db="EMBL/GenBank/DDBJ databases">
        <authorList>
            <person name="Varghese N."/>
        </authorList>
    </citation>
    <scope>NUCLEOTIDE SEQUENCE [LARGE SCALE GENOMIC DNA]</scope>
    <source>
        <strain evidence="11">DSM 45096 / BCRC 16803 / CGMCC 4.1857 / CIP 109030 / JCM 12277 / KCTC 19219 / NBRC 100920 / 33214</strain>
    </source>
</reference>
<comment type="similarity">
    <text evidence="8">Belongs to the binding-protein-dependent transport system permease family. LivHM subfamily.</text>
</comment>
<keyword evidence="11" id="KW-1185">Reference proteome</keyword>
<dbReference type="PANTHER" id="PTHR11795">
    <property type="entry name" value="BRANCHED-CHAIN AMINO ACID TRANSPORT SYSTEM PERMEASE PROTEIN LIVH"/>
    <property type="match status" value="1"/>
</dbReference>
<evidence type="ECO:0000256" key="6">
    <source>
        <dbReference type="ARBA" id="ARBA00022989"/>
    </source>
</evidence>
<dbReference type="GO" id="GO:0005886">
    <property type="term" value="C:plasma membrane"/>
    <property type="evidence" value="ECO:0007669"/>
    <property type="project" value="UniProtKB-SubCell"/>
</dbReference>
<keyword evidence="6 9" id="KW-1133">Transmembrane helix</keyword>
<dbReference type="GO" id="GO:0006865">
    <property type="term" value="P:amino acid transport"/>
    <property type="evidence" value="ECO:0007669"/>
    <property type="project" value="UniProtKB-KW"/>
</dbReference>